<proteinExistence type="predicted"/>
<reference evidence="2 3" key="1">
    <citation type="submission" date="2021-01" db="EMBL/GenBank/DDBJ databases">
        <title>Genome public.</title>
        <authorList>
            <person name="Liu C."/>
            <person name="Sun Q."/>
        </authorList>
    </citation>
    <scope>NUCLEOTIDE SEQUENCE [LARGE SCALE GENOMIC DNA]</scope>
    <source>
        <strain evidence="2 3">YIM B02515</strain>
    </source>
</reference>
<evidence type="ECO:0000313" key="2">
    <source>
        <dbReference type="EMBL" id="MBL4938582.1"/>
    </source>
</evidence>
<feature type="transmembrane region" description="Helical" evidence="1">
    <location>
        <begin position="80"/>
        <end position="103"/>
    </location>
</feature>
<name>A0ABS1TGS0_9CLOT</name>
<keyword evidence="1" id="KW-0472">Membrane</keyword>
<evidence type="ECO:0000313" key="3">
    <source>
        <dbReference type="Proteomes" id="UP000632377"/>
    </source>
</evidence>
<gene>
    <name evidence="2" type="ORF">JK636_23030</name>
</gene>
<keyword evidence="1" id="KW-1133">Transmembrane helix</keyword>
<dbReference type="EMBL" id="JAESWC010000024">
    <property type="protein sequence ID" value="MBL4938582.1"/>
    <property type="molecule type" value="Genomic_DNA"/>
</dbReference>
<keyword evidence="3" id="KW-1185">Reference proteome</keyword>
<evidence type="ECO:0008006" key="4">
    <source>
        <dbReference type="Google" id="ProtNLM"/>
    </source>
</evidence>
<comment type="caution">
    <text evidence="2">The sequence shown here is derived from an EMBL/GenBank/DDBJ whole genome shotgun (WGS) entry which is preliminary data.</text>
</comment>
<dbReference type="RefSeq" id="WP_202751345.1">
    <property type="nucleotide sequence ID" value="NZ_JAESWC010000024.1"/>
</dbReference>
<feature type="transmembrane region" description="Helical" evidence="1">
    <location>
        <begin position="123"/>
        <end position="141"/>
    </location>
</feature>
<dbReference type="Proteomes" id="UP000632377">
    <property type="component" value="Unassembled WGS sequence"/>
</dbReference>
<protein>
    <recommendedName>
        <fullName evidence="4">DUF4282 domain-containing protein</fullName>
    </recommendedName>
</protein>
<accession>A0ABS1TGS0</accession>
<organism evidence="2 3">
    <name type="scientific">Clostridium rhizosphaerae</name>
    <dbReference type="NCBI Taxonomy" id="2803861"/>
    <lineage>
        <taxon>Bacteria</taxon>
        <taxon>Bacillati</taxon>
        <taxon>Bacillota</taxon>
        <taxon>Clostridia</taxon>
        <taxon>Eubacteriales</taxon>
        <taxon>Clostridiaceae</taxon>
        <taxon>Clostridium</taxon>
    </lineage>
</organism>
<sequence>MHSYYTELDIEECKKSINEIVKENGFPISGIRGKVDFEKDKFNLLRTDSNYRNSFSRIFYGEFMKKENGTIIQGSFSMSAFVKVFITIWFSGVISIGGLIFLVSFSDVFLGTSFSEGSPVLGMIIPFILLIFGILIVKLGIRLSKNAEEYILELIKRTLNAKEIETKI</sequence>
<evidence type="ECO:0000256" key="1">
    <source>
        <dbReference type="SAM" id="Phobius"/>
    </source>
</evidence>
<keyword evidence="1" id="KW-0812">Transmembrane</keyword>